<dbReference type="EMBL" id="JH712227">
    <property type="protein sequence ID" value="EFO24518.1"/>
    <property type="molecule type" value="Genomic_DNA"/>
</dbReference>
<protein>
    <submittedName>
        <fullName evidence="2">Uncharacterized protein</fullName>
    </submittedName>
</protein>
<evidence type="ECO:0000256" key="1">
    <source>
        <dbReference type="SAM" id="MobiDB-lite"/>
    </source>
</evidence>
<dbReference type="KEGG" id="loa:LOAG_03967"/>
<dbReference type="CTD" id="9941363"/>
<name>A0A1S0U362_LOALO</name>
<proteinExistence type="predicted"/>
<accession>A0A1S0U362</accession>
<dbReference type="InParanoid" id="A0A1S0U362"/>
<gene>
    <name evidence="2" type="ORF">LOAG_03967</name>
</gene>
<organism evidence="2">
    <name type="scientific">Loa loa</name>
    <name type="common">Eye worm</name>
    <name type="synonym">Filaria loa</name>
    <dbReference type="NCBI Taxonomy" id="7209"/>
    <lineage>
        <taxon>Eukaryota</taxon>
        <taxon>Metazoa</taxon>
        <taxon>Ecdysozoa</taxon>
        <taxon>Nematoda</taxon>
        <taxon>Chromadorea</taxon>
        <taxon>Rhabditida</taxon>
        <taxon>Spirurina</taxon>
        <taxon>Spiruromorpha</taxon>
        <taxon>Filarioidea</taxon>
        <taxon>Onchocercidae</taxon>
        <taxon>Loa</taxon>
    </lineage>
</organism>
<feature type="region of interest" description="Disordered" evidence="1">
    <location>
        <begin position="82"/>
        <end position="101"/>
    </location>
</feature>
<dbReference type="RefSeq" id="XP_003139552.1">
    <property type="nucleotide sequence ID" value="XM_003139504.1"/>
</dbReference>
<feature type="compositionally biased region" description="Polar residues" evidence="1">
    <location>
        <begin position="82"/>
        <end position="92"/>
    </location>
</feature>
<dbReference type="AlphaFoldDB" id="A0A1S0U362"/>
<sequence length="138" mass="15391">MTMCTVHPLHLPVAPPLHSSHEGKARGQSVIKNMQDDALHYLIAENESSVANIPPSHSVHLTFMLNARVQDVSCIQHECTDTRSNQPANSNINEKDRECRTGGQRENNAIRGDRIVISQRVKMMLASVETMQGRGPYH</sequence>
<dbReference type="GeneID" id="9941363"/>
<reference evidence="2" key="1">
    <citation type="submission" date="2012-04" db="EMBL/GenBank/DDBJ databases">
        <title>The Genome Sequence of Loa loa.</title>
        <authorList>
            <consortium name="The Broad Institute Genome Sequencing Platform"/>
            <consortium name="Broad Institute Genome Sequencing Center for Infectious Disease"/>
            <person name="Nutman T.B."/>
            <person name="Fink D.L."/>
            <person name="Russ C."/>
            <person name="Young S."/>
            <person name="Zeng Q."/>
            <person name="Gargeya S."/>
            <person name="Alvarado L."/>
            <person name="Berlin A."/>
            <person name="Chapman S.B."/>
            <person name="Chen Z."/>
            <person name="Freedman E."/>
            <person name="Gellesch M."/>
            <person name="Goldberg J."/>
            <person name="Griggs A."/>
            <person name="Gujja S."/>
            <person name="Heilman E.R."/>
            <person name="Heiman D."/>
            <person name="Howarth C."/>
            <person name="Mehta T."/>
            <person name="Neiman D."/>
            <person name="Pearson M."/>
            <person name="Roberts A."/>
            <person name="Saif S."/>
            <person name="Shea T."/>
            <person name="Shenoy N."/>
            <person name="Sisk P."/>
            <person name="Stolte C."/>
            <person name="Sykes S."/>
            <person name="White J."/>
            <person name="Yandava C."/>
            <person name="Haas B."/>
            <person name="Henn M.R."/>
            <person name="Nusbaum C."/>
            <person name="Birren B."/>
        </authorList>
    </citation>
    <scope>NUCLEOTIDE SEQUENCE [LARGE SCALE GENOMIC DNA]</scope>
</reference>
<evidence type="ECO:0000313" key="2">
    <source>
        <dbReference type="EMBL" id="EFO24518.1"/>
    </source>
</evidence>